<name>A0A2G2W2I6_CAPBA</name>
<dbReference type="EMBL" id="MLFT02000009">
    <property type="protein sequence ID" value="PHT39434.1"/>
    <property type="molecule type" value="Genomic_DNA"/>
</dbReference>
<evidence type="ECO:0000256" key="1">
    <source>
        <dbReference type="ARBA" id="ARBA00004123"/>
    </source>
</evidence>
<evidence type="ECO:0000256" key="3">
    <source>
        <dbReference type="SAM" id="MobiDB-lite"/>
    </source>
</evidence>
<evidence type="ECO:0000256" key="2">
    <source>
        <dbReference type="ARBA" id="ARBA00023242"/>
    </source>
</evidence>
<evidence type="ECO:0000313" key="4">
    <source>
        <dbReference type="EMBL" id="PHT39434.1"/>
    </source>
</evidence>
<feature type="compositionally biased region" description="Basic and acidic residues" evidence="3">
    <location>
        <begin position="217"/>
        <end position="243"/>
    </location>
</feature>
<gene>
    <name evidence="4" type="ORF">CQW23_23007</name>
</gene>
<protein>
    <submittedName>
        <fullName evidence="4">Uncharacterized protein</fullName>
    </submittedName>
</protein>
<comment type="subcellular location">
    <subcellularLocation>
        <location evidence="1">Nucleus</location>
    </subcellularLocation>
</comment>
<keyword evidence="2" id="KW-0539">Nucleus</keyword>
<dbReference type="GO" id="GO:0005634">
    <property type="term" value="C:nucleus"/>
    <property type="evidence" value="ECO:0007669"/>
    <property type="project" value="UniProtKB-SubCell"/>
</dbReference>
<dbReference type="STRING" id="33114.A0A2G2W2I6"/>
<feature type="region of interest" description="Disordered" evidence="3">
    <location>
        <begin position="188"/>
        <end position="243"/>
    </location>
</feature>
<feature type="compositionally biased region" description="Basic and acidic residues" evidence="3">
    <location>
        <begin position="195"/>
        <end position="210"/>
    </location>
</feature>
<accession>A0A2G2W2I6</accession>
<reference evidence="4 5" key="1">
    <citation type="journal article" date="2017" name="Genome Biol.">
        <title>New reference genome sequences of hot pepper reveal the massive evolution of plant disease-resistance genes by retroduplication.</title>
        <authorList>
            <person name="Kim S."/>
            <person name="Park J."/>
            <person name="Yeom S.I."/>
            <person name="Kim Y.M."/>
            <person name="Seo E."/>
            <person name="Kim K.T."/>
            <person name="Kim M.S."/>
            <person name="Lee J.M."/>
            <person name="Cheong K."/>
            <person name="Shin H.S."/>
            <person name="Kim S.B."/>
            <person name="Han K."/>
            <person name="Lee J."/>
            <person name="Park M."/>
            <person name="Lee H.A."/>
            <person name="Lee H.Y."/>
            <person name="Lee Y."/>
            <person name="Oh S."/>
            <person name="Lee J.H."/>
            <person name="Choi E."/>
            <person name="Choi E."/>
            <person name="Lee S.E."/>
            <person name="Jeon J."/>
            <person name="Kim H."/>
            <person name="Choi G."/>
            <person name="Song H."/>
            <person name="Lee J."/>
            <person name="Lee S.C."/>
            <person name="Kwon J.K."/>
            <person name="Lee H.Y."/>
            <person name="Koo N."/>
            <person name="Hong Y."/>
            <person name="Kim R.W."/>
            <person name="Kang W.H."/>
            <person name="Huh J.H."/>
            <person name="Kang B.C."/>
            <person name="Yang T.J."/>
            <person name="Lee Y.H."/>
            <person name="Bennetzen J.L."/>
            <person name="Choi D."/>
        </authorList>
    </citation>
    <scope>NUCLEOTIDE SEQUENCE [LARGE SCALE GENOMIC DNA]</scope>
    <source>
        <strain evidence="5">cv. PBC81</strain>
    </source>
</reference>
<keyword evidence="5" id="KW-1185">Reference proteome</keyword>
<proteinExistence type="predicted"/>
<dbReference type="GO" id="GO:0003700">
    <property type="term" value="F:DNA-binding transcription factor activity"/>
    <property type="evidence" value="ECO:0007669"/>
    <property type="project" value="TreeGrafter"/>
</dbReference>
<dbReference type="Proteomes" id="UP000224567">
    <property type="component" value="Unassembled WGS sequence"/>
</dbReference>
<dbReference type="PANTHER" id="PTHR12565">
    <property type="entry name" value="STEROL REGULATORY ELEMENT-BINDING PROTEIN"/>
    <property type="match status" value="1"/>
</dbReference>
<dbReference type="PANTHER" id="PTHR12565:SF463">
    <property type="entry name" value="TRANSCRIPTION FACTOR BHLH62-LIKE"/>
    <property type="match status" value="1"/>
</dbReference>
<evidence type="ECO:0000313" key="5">
    <source>
        <dbReference type="Proteomes" id="UP000224567"/>
    </source>
</evidence>
<dbReference type="AlphaFoldDB" id="A0A2G2W2I6"/>
<organism evidence="4 5">
    <name type="scientific">Capsicum baccatum</name>
    <name type="common">Peruvian pepper</name>
    <dbReference type="NCBI Taxonomy" id="33114"/>
    <lineage>
        <taxon>Eukaryota</taxon>
        <taxon>Viridiplantae</taxon>
        <taxon>Streptophyta</taxon>
        <taxon>Embryophyta</taxon>
        <taxon>Tracheophyta</taxon>
        <taxon>Spermatophyta</taxon>
        <taxon>Magnoliopsida</taxon>
        <taxon>eudicotyledons</taxon>
        <taxon>Gunneridae</taxon>
        <taxon>Pentapetalae</taxon>
        <taxon>asterids</taxon>
        <taxon>lamiids</taxon>
        <taxon>Solanales</taxon>
        <taxon>Solanaceae</taxon>
        <taxon>Solanoideae</taxon>
        <taxon>Capsiceae</taxon>
        <taxon>Capsicum</taxon>
    </lineage>
</organism>
<comment type="caution">
    <text evidence="4">The sequence shown here is derived from an EMBL/GenBank/DDBJ whole genome shotgun (WGS) entry which is preliminary data.</text>
</comment>
<sequence>MEKGNLFMNDDNTTIGSSYEQLQNCFFNPNLDLDNSNNNNSDPFESALSSMVSSPIASIPNNNNNNNNSNSSHGGENFVLRELIGRLGSICNSREMSPNSHNMYNNNNNNYNNSSSTNNSCYSTPLNSPPKLNLSMMGNLPPTQFTTDPGFVERAARFSCFATNLESGQLSIVPSNQSIKILRKAISKGKSTKIANEKNESNAKRSKSEENENNNNKAKEDEKAVVEENKDNQKLPEPPKDYIHVRARRGQATDGTYSISIDSVWF</sequence>
<dbReference type="InterPro" id="IPR024097">
    <property type="entry name" value="bHLH_ZIP_TF"/>
</dbReference>
<feature type="region of interest" description="Disordered" evidence="3">
    <location>
        <begin position="96"/>
        <end position="126"/>
    </location>
</feature>
<feature type="compositionally biased region" description="Low complexity" evidence="3">
    <location>
        <begin position="97"/>
        <end position="123"/>
    </location>
</feature>
<reference evidence="5" key="2">
    <citation type="journal article" date="2017" name="J. Anim. Genet.">
        <title>Multiple reference genome sequences of hot pepper reveal the massive evolution of plant disease resistance genes by retroduplication.</title>
        <authorList>
            <person name="Kim S."/>
            <person name="Park J."/>
            <person name="Yeom S.-I."/>
            <person name="Kim Y.-M."/>
            <person name="Seo E."/>
            <person name="Kim K.-T."/>
            <person name="Kim M.-S."/>
            <person name="Lee J.M."/>
            <person name="Cheong K."/>
            <person name="Shin H.-S."/>
            <person name="Kim S.-B."/>
            <person name="Han K."/>
            <person name="Lee J."/>
            <person name="Park M."/>
            <person name="Lee H.-A."/>
            <person name="Lee H.-Y."/>
            <person name="Lee Y."/>
            <person name="Oh S."/>
            <person name="Lee J.H."/>
            <person name="Choi E."/>
            <person name="Choi E."/>
            <person name="Lee S.E."/>
            <person name="Jeon J."/>
            <person name="Kim H."/>
            <person name="Choi G."/>
            <person name="Song H."/>
            <person name="Lee J."/>
            <person name="Lee S.-C."/>
            <person name="Kwon J.-K."/>
            <person name="Lee H.-Y."/>
            <person name="Koo N."/>
            <person name="Hong Y."/>
            <person name="Kim R.W."/>
            <person name="Kang W.-H."/>
            <person name="Huh J.H."/>
            <person name="Kang B.-C."/>
            <person name="Yang T.-J."/>
            <person name="Lee Y.-H."/>
            <person name="Bennetzen J.L."/>
            <person name="Choi D."/>
        </authorList>
    </citation>
    <scope>NUCLEOTIDE SEQUENCE [LARGE SCALE GENOMIC DNA]</scope>
    <source>
        <strain evidence="5">cv. PBC81</strain>
    </source>
</reference>
<dbReference type="OrthoDB" id="775589at2759"/>